<evidence type="ECO:0000313" key="1">
    <source>
        <dbReference type="EMBL" id="WMD24012.1"/>
    </source>
</evidence>
<protein>
    <submittedName>
        <fullName evidence="1">Uncharacterized protein</fullName>
    </submittedName>
</protein>
<organism evidence="1 2">
    <name type="scientific">Achromobacter seleniivolatilans</name>
    <dbReference type="NCBI Taxonomy" id="3047478"/>
    <lineage>
        <taxon>Bacteria</taxon>
        <taxon>Pseudomonadati</taxon>
        <taxon>Pseudomonadota</taxon>
        <taxon>Betaproteobacteria</taxon>
        <taxon>Burkholderiales</taxon>
        <taxon>Alcaligenaceae</taxon>
        <taxon>Achromobacter</taxon>
    </lineage>
</organism>
<proteinExistence type="predicted"/>
<keyword evidence="1" id="KW-0614">Plasmid</keyword>
<gene>
    <name evidence="1" type="ORF">RAS12_30740</name>
</gene>
<reference evidence="1 2" key="1">
    <citation type="submission" date="2023-08" db="EMBL/GenBank/DDBJ databases">
        <title>Achromobacter seleniivolatilans sp. nov., isolated from seleniferous soil.</title>
        <authorList>
            <person name="Zhang S."/>
            <person name="Li K."/>
            <person name="Peng J."/>
            <person name="Zhao Q."/>
            <person name="Wang H."/>
            <person name="Guo Y."/>
        </authorList>
    </citation>
    <scope>NUCLEOTIDE SEQUENCE [LARGE SCALE GENOMIC DNA]</scope>
    <source>
        <strain evidence="1 2">R39</strain>
        <plasmid evidence="1 2">unnamed</plasmid>
    </source>
</reference>
<geneLocation type="plasmid" evidence="1 2">
    <name>unnamed</name>
</geneLocation>
<accession>A0ABY9MBI9</accession>
<dbReference type="EMBL" id="CP132977">
    <property type="protein sequence ID" value="WMD24012.1"/>
    <property type="molecule type" value="Genomic_DNA"/>
</dbReference>
<sequence>MSTSTFLYCVETTQAVHAAESSSGWFRGPTYGRVLGAFCLAHVGFDLKVAFELDETVQNSMDYDTWTAENVGELYAAFRHKELVPFEITWHGANVAQEGLTSTSIFLYCVETMQAVHAAETSSGGLLGPNRESVLGAFCRAHGGYDLKVARDLEETVDNSMDYDVWTAENAVELYGAFRHKELVPFEKLLVEALKYS</sequence>
<keyword evidence="2" id="KW-1185">Reference proteome</keyword>
<dbReference type="RefSeq" id="WP_306951995.1">
    <property type="nucleotide sequence ID" value="NZ_CP132977.1"/>
</dbReference>
<evidence type="ECO:0000313" key="2">
    <source>
        <dbReference type="Proteomes" id="UP001234798"/>
    </source>
</evidence>
<dbReference type="Proteomes" id="UP001234798">
    <property type="component" value="Plasmid unnamed"/>
</dbReference>
<name>A0ABY9MBI9_9BURK</name>